<reference evidence="1 2" key="1">
    <citation type="journal article" date="2016" name="BMC Genomics">
        <title>Combined genomic and structural analyses of a cultured magnetotactic bacterium reveals its niche adaptation to a dynamic environment.</title>
        <authorList>
            <person name="Araujo A.C."/>
            <person name="Morillo V."/>
            <person name="Cypriano J."/>
            <person name="Teixeira L.C."/>
            <person name="Leao P."/>
            <person name="Lyra S."/>
            <person name="Almeida L.G."/>
            <person name="Bazylinski D.A."/>
            <person name="Vasconcellos A.T."/>
            <person name="Abreu F."/>
            <person name="Lins U."/>
        </authorList>
    </citation>
    <scope>NUCLEOTIDE SEQUENCE [LARGE SCALE GENOMIC DNA]</scope>
    <source>
        <strain evidence="1 2">IT-1</strain>
    </source>
</reference>
<dbReference type="Proteomes" id="UP000194003">
    <property type="component" value="Unassembled WGS sequence"/>
</dbReference>
<accession>A0A1Y2JZB3</accession>
<dbReference type="AlphaFoldDB" id="A0A1Y2JZB3"/>
<sequence>MDKGSPSPQQYKIPGTIKQRVEQLNQDPEARKRLKDRLESIREIYAGLKIAKRWQGVRLDEGLLAIFGYQYFLSMNAHKADHAIILGDPHKKAGFTLHWLCRVRPIQLLDVERKEAHYPIFVNEVLAIHSAMALLGLQLDPNKPGAETPRQGPFVSQKLYAALLYKLWHYPQSPESLFTEMYLLESACKGNTP</sequence>
<name>A0A1Y2JZB3_9PROT</name>
<gene>
    <name evidence="1" type="ORF">MAIT1_00715</name>
</gene>
<proteinExistence type="predicted"/>
<organism evidence="1 2">
    <name type="scientific">Magnetofaba australis IT-1</name>
    <dbReference type="NCBI Taxonomy" id="1434232"/>
    <lineage>
        <taxon>Bacteria</taxon>
        <taxon>Pseudomonadati</taxon>
        <taxon>Pseudomonadota</taxon>
        <taxon>Magnetococcia</taxon>
        <taxon>Magnetococcales</taxon>
        <taxon>Magnetococcaceae</taxon>
        <taxon>Magnetofaba</taxon>
    </lineage>
</organism>
<keyword evidence="2" id="KW-1185">Reference proteome</keyword>
<comment type="caution">
    <text evidence="1">The sequence shown here is derived from an EMBL/GenBank/DDBJ whole genome shotgun (WGS) entry which is preliminary data.</text>
</comment>
<evidence type="ECO:0000313" key="1">
    <source>
        <dbReference type="EMBL" id="OSM00245.1"/>
    </source>
</evidence>
<evidence type="ECO:0000313" key="2">
    <source>
        <dbReference type="Proteomes" id="UP000194003"/>
    </source>
</evidence>
<dbReference type="EMBL" id="LVJN01000021">
    <property type="protein sequence ID" value="OSM00245.1"/>
    <property type="molecule type" value="Genomic_DNA"/>
</dbReference>
<protein>
    <submittedName>
        <fullName evidence="1">Uncharacterized protein</fullName>
    </submittedName>
</protein>